<reference evidence="1 2" key="2">
    <citation type="submission" date="2019-01" db="EMBL/GenBank/DDBJ databases">
        <title>The decoding of complex shrimp genome reveals the adaptation for benthos swimmer, frequently molting mechanism and breeding impact on genome.</title>
        <authorList>
            <person name="Sun Y."/>
            <person name="Gao Y."/>
            <person name="Yu Y."/>
        </authorList>
    </citation>
    <scope>NUCLEOTIDE SEQUENCE [LARGE SCALE GENOMIC DNA]</scope>
    <source>
        <tissue evidence="1">Muscle</tissue>
    </source>
</reference>
<proteinExistence type="predicted"/>
<name>A0A3R7N2K3_PENVA</name>
<keyword evidence="2" id="KW-1185">Reference proteome</keyword>
<dbReference type="AlphaFoldDB" id="A0A3R7N2K3"/>
<sequence>MQSGSFKEIDDTARLSDHFFSWQYIRVAVQALVTTRGSPKQEMKLIVALVGTACLAAFCQAGGHGGGGYGGGGHGGGGGGYGGGGGGYGGGGHGGGGGYGGGGHGGGGGYGGGGHGATEDGGGGGGYGAVDTEEVETEEVEVMVAEEVMEAVDTEVAEEEDMGRWVRRRWIWRRRRTWRRRLWLWEVMVCKNAPASVVNSDFSPFQVLHEDKSCEEIDDTARLSDHCFSWQYIRVAVQALVTTRGSPRQEMVEVMVAEEVMEAVDTEWRRRRTWGGGYGGGGYGGGGHGGGGYGYGK</sequence>
<dbReference type="EMBL" id="QCYY01001760">
    <property type="protein sequence ID" value="ROT75540.1"/>
    <property type="molecule type" value="Genomic_DNA"/>
</dbReference>
<gene>
    <name evidence="1" type="ORF">C7M84_005933</name>
</gene>
<dbReference type="Proteomes" id="UP000283509">
    <property type="component" value="Unassembled WGS sequence"/>
</dbReference>
<evidence type="ECO:0000313" key="2">
    <source>
        <dbReference type="Proteomes" id="UP000283509"/>
    </source>
</evidence>
<reference evidence="1 2" key="1">
    <citation type="submission" date="2018-04" db="EMBL/GenBank/DDBJ databases">
        <authorList>
            <person name="Zhang X."/>
            <person name="Yuan J."/>
            <person name="Li F."/>
            <person name="Xiang J."/>
        </authorList>
    </citation>
    <scope>NUCLEOTIDE SEQUENCE [LARGE SCALE GENOMIC DNA]</scope>
    <source>
        <tissue evidence="1">Muscle</tissue>
    </source>
</reference>
<evidence type="ECO:0000313" key="1">
    <source>
        <dbReference type="EMBL" id="ROT75540.1"/>
    </source>
</evidence>
<dbReference type="STRING" id="6689.A0A3R7N2K3"/>
<organism evidence="1 2">
    <name type="scientific">Penaeus vannamei</name>
    <name type="common">Whiteleg shrimp</name>
    <name type="synonym">Litopenaeus vannamei</name>
    <dbReference type="NCBI Taxonomy" id="6689"/>
    <lineage>
        <taxon>Eukaryota</taxon>
        <taxon>Metazoa</taxon>
        <taxon>Ecdysozoa</taxon>
        <taxon>Arthropoda</taxon>
        <taxon>Crustacea</taxon>
        <taxon>Multicrustacea</taxon>
        <taxon>Malacostraca</taxon>
        <taxon>Eumalacostraca</taxon>
        <taxon>Eucarida</taxon>
        <taxon>Decapoda</taxon>
        <taxon>Dendrobranchiata</taxon>
        <taxon>Penaeoidea</taxon>
        <taxon>Penaeidae</taxon>
        <taxon>Penaeus</taxon>
    </lineage>
</organism>
<accession>A0A3R7N2K3</accession>
<comment type="caution">
    <text evidence="1">The sequence shown here is derived from an EMBL/GenBank/DDBJ whole genome shotgun (WGS) entry which is preliminary data.</text>
</comment>
<protein>
    <submittedName>
        <fullName evidence="1">Uncharacterized protein</fullName>
    </submittedName>
</protein>